<evidence type="ECO:0000313" key="2">
    <source>
        <dbReference type="Proteomes" id="UP000238479"/>
    </source>
</evidence>
<dbReference type="STRING" id="74649.A0A2P6SIX0"/>
<organism evidence="1 2">
    <name type="scientific">Rosa chinensis</name>
    <name type="common">China rose</name>
    <dbReference type="NCBI Taxonomy" id="74649"/>
    <lineage>
        <taxon>Eukaryota</taxon>
        <taxon>Viridiplantae</taxon>
        <taxon>Streptophyta</taxon>
        <taxon>Embryophyta</taxon>
        <taxon>Tracheophyta</taxon>
        <taxon>Spermatophyta</taxon>
        <taxon>Magnoliopsida</taxon>
        <taxon>eudicotyledons</taxon>
        <taxon>Gunneridae</taxon>
        <taxon>Pentapetalae</taxon>
        <taxon>rosids</taxon>
        <taxon>fabids</taxon>
        <taxon>Rosales</taxon>
        <taxon>Rosaceae</taxon>
        <taxon>Rosoideae</taxon>
        <taxon>Rosoideae incertae sedis</taxon>
        <taxon>Rosa</taxon>
    </lineage>
</organism>
<accession>A0A2P6SIX0</accession>
<evidence type="ECO:0000313" key="1">
    <source>
        <dbReference type="EMBL" id="PRQ58614.1"/>
    </source>
</evidence>
<dbReference type="AlphaFoldDB" id="A0A2P6SIX0"/>
<protein>
    <submittedName>
        <fullName evidence="1">Putative adenylate kinase</fullName>
        <ecNumber evidence="1">2.7.4.3</ecNumber>
    </submittedName>
</protein>
<dbReference type="EMBL" id="PDCK01000039">
    <property type="protein sequence ID" value="PRQ58614.1"/>
    <property type="molecule type" value="Genomic_DNA"/>
</dbReference>
<comment type="caution">
    <text evidence="1">The sequence shown here is derived from an EMBL/GenBank/DDBJ whole genome shotgun (WGS) entry which is preliminary data.</text>
</comment>
<proteinExistence type="predicted"/>
<dbReference type="Proteomes" id="UP000238479">
    <property type="component" value="Chromosome 1"/>
</dbReference>
<dbReference type="Gramene" id="PRQ58614">
    <property type="protein sequence ID" value="PRQ58614"/>
    <property type="gene ID" value="RchiOBHm_Chr1g0361231"/>
</dbReference>
<dbReference type="GO" id="GO:0004017">
    <property type="term" value="F:AMP kinase activity"/>
    <property type="evidence" value="ECO:0007669"/>
    <property type="project" value="UniProtKB-EC"/>
</dbReference>
<name>A0A2P6SIX0_ROSCH</name>
<keyword evidence="1" id="KW-0808">Transferase</keyword>
<dbReference type="EC" id="2.7.4.3" evidence="1"/>
<sequence length="91" mass="10598">MKPFSSRLHAQKPLFWKHRRTLLPFWIIGIASSSFLMTGPVLTAEPIDPNRNPESQPVEEFYRSRGKLSEFDLIGGIPESWPKQHDLYIVY</sequence>
<reference evidence="1 2" key="1">
    <citation type="journal article" date="2018" name="Nat. Genet.">
        <title>The Rosa genome provides new insights in the design of modern roses.</title>
        <authorList>
            <person name="Bendahmane M."/>
        </authorList>
    </citation>
    <scope>NUCLEOTIDE SEQUENCE [LARGE SCALE GENOMIC DNA]</scope>
    <source>
        <strain evidence="2">cv. Old Blush</strain>
    </source>
</reference>
<keyword evidence="2" id="KW-1185">Reference proteome</keyword>
<keyword evidence="1" id="KW-0418">Kinase</keyword>
<gene>
    <name evidence="1" type="ORF">RchiOBHm_Chr1g0361231</name>
</gene>